<dbReference type="Proteomes" id="UP001497512">
    <property type="component" value="Chromosome 1"/>
</dbReference>
<dbReference type="SUPFAM" id="SSF56059">
    <property type="entry name" value="Glutathione synthetase ATP-binding domain-like"/>
    <property type="match status" value="1"/>
</dbReference>
<dbReference type="Gene3D" id="3.30.470.20">
    <property type="entry name" value="ATP-grasp fold, B domain"/>
    <property type="match status" value="1"/>
</dbReference>
<evidence type="ECO:0000256" key="2">
    <source>
        <dbReference type="ARBA" id="ARBA00022741"/>
    </source>
</evidence>
<keyword evidence="2" id="KW-0547">Nucleotide-binding</keyword>
<keyword evidence="1" id="KW-0436">Ligase</keyword>
<protein>
    <recommendedName>
        <fullName evidence="6">Tubulin-tyrosine ligase</fullName>
    </recommendedName>
</protein>
<evidence type="ECO:0000256" key="1">
    <source>
        <dbReference type="ARBA" id="ARBA00022598"/>
    </source>
</evidence>
<dbReference type="PANTHER" id="PTHR12241">
    <property type="entry name" value="TUBULIN POLYGLUTAMYLASE"/>
    <property type="match status" value="1"/>
</dbReference>
<name>A0ABP0TCV3_9BRYO</name>
<dbReference type="Pfam" id="PF03133">
    <property type="entry name" value="TTL"/>
    <property type="match status" value="1"/>
</dbReference>
<keyword evidence="5" id="KW-1185">Reference proteome</keyword>
<proteinExistence type="predicted"/>
<evidence type="ECO:0000313" key="5">
    <source>
        <dbReference type="Proteomes" id="UP001497512"/>
    </source>
</evidence>
<sequence>MKDGKKGSRSRRKSKKQATLIVDLTSCKYEVLRIVLKKNGWENRIDDEKNCHLIWTDLSVGPDRLMSLKQGQKINHMYGMLAICRKKSLFQSLSTMRKMFPTQYKYFPRAYILPNHLPNLLACFNSPKVKTFILKPNNGSQGRGVVLAQSVADVKRAIEGYPGSNLLAQKYLTKPMLIDGYKFDLRIYVLILSCDPLRLYLYREGITRFCTEKYQKPIHENLTTSCMHLTNYALNKHNSNFNFNASAIETNKGHKWSLSSLFKALQDQGFDTTKLFNQISQIVVMTMISIVPLLTHNYRTYVNEDDQGRSCFELLGMDVLIDNKCIPWLLEVNHSPSFSIDTPLDLQIKESLLTDTLKLLHMDPFEISKIRMRVHK</sequence>
<accession>A0ABP0TCV3</accession>
<evidence type="ECO:0000256" key="3">
    <source>
        <dbReference type="ARBA" id="ARBA00022840"/>
    </source>
</evidence>
<reference evidence="4 5" key="1">
    <citation type="submission" date="2024-02" db="EMBL/GenBank/DDBJ databases">
        <authorList>
            <consortium name="ELIXIR-Norway"/>
            <consortium name="Elixir Norway"/>
        </authorList>
    </citation>
    <scope>NUCLEOTIDE SEQUENCE [LARGE SCALE GENOMIC DNA]</scope>
</reference>
<gene>
    <name evidence="4" type="ORF">CSSPTR1EN2_LOCUS1924</name>
</gene>
<dbReference type="PANTHER" id="PTHR12241:SF147">
    <property type="entry name" value="TUBULIN POLYGLUTAMYLASE TTLL7"/>
    <property type="match status" value="1"/>
</dbReference>
<evidence type="ECO:0008006" key="6">
    <source>
        <dbReference type="Google" id="ProtNLM"/>
    </source>
</evidence>
<dbReference type="InterPro" id="IPR004344">
    <property type="entry name" value="TTL/TTLL_fam"/>
</dbReference>
<dbReference type="EMBL" id="OZ019893">
    <property type="protein sequence ID" value="CAK9192505.1"/>
    <property type="molecule type" value="Genomic_DNA"/>
</dbReference>
<keyword evidence="3" id="KW-0067">ATP-binding</keyword>
<dbReference type="PROSITE" id="PS51221">
    <property type="entry name" value="TTL"/>
    <property type="match status" value="1"/>
</dbReference>
<evidence type="ECO:0000313" key="4">
    <source>
        <dbReference type="EMBL" id="CAK9192505.1"/>
    </source>
</evidence>
<organism evidence="4 5">
    <name type="scientific">Sphagnum troendelagicum</name>
    <dbReference type="NCBI Taxonomy" id="128251"/>
    <lineage>
        <taxon>Eukaryota</taxon>
        <taxon>Viridiplantae</taxon>
        <taxon>Streptophyta</taxon>
        <taxon>Embryophyta</taxon>
        <taxon>Bryophyta</taxon>
        <taxon>Sphagnophytina</taxon>
        <taxon>Sphagnopsida</taxon>
        <taxon>Sphagnales</taxon>
        <taxon>Sphagnaceae</taxon>
        <taxon>Sphagnum</taxon>
    </lineage>
</organism>